<gene>
    <name evidence="7" type="ORF">VZT92_024735</name>
</gene>
<dbReference type="GO" id="GO:0072377">
    <property type="term" value="P:blood coagulation, common pathway"/>
    <property type="evidence" value="ECO:0007669"/>
    <property type="project" value="TreeGrafter"/>
</dbReference>
<name>A0AAW1E4T6_ZOAVI</name>
<dbReference type="InterPro" id="IPR036056">
    <property type="entry name" value="Fibrinogen-like_C"/>
</dbReference>
<protein>
    <recommendedName>
        <fullName evidence="6">Fibrinogen C-terminal domain-containing protein</fullName>
    </recommendedName>
</protein>
<dbReference type="PROSITE" id="PS51406">
    <property type="entry name" value="FIBRINOGEN_C_2"/>
    <property type="match status" value="1"/>
</dbReference>
<dbReference type="PANTHER" id="PTHR47221">
    <property type="entry name" value="FIBRINOGEN ALPHA CHAIN"/>
    <property type="match status" value="1"/>
</dbReference>
<dbReference type="FunFam" id="3.90.215.10:FF:000001">
    <property type="entry name" value="Tenascin isoform 1"/>
    <property type="match status" value="1"/>
</dbReference>
<dbReference type="InterPro" id="IPR002181">
    <property type="entry name" value="Fibrinogen_a/b/g_C_dom"/>
</dbReference>
<dbReference type="SUPFAM" id="SSF56496">
    <property type="entry name" value="Fibrinogen C-terminal domain-like"/>
    <property type="match status" value="1"/>
</dbReference>
<dbReference type="Proteomes" id="UP001488805">
    <property type="component" value="Unassembled WGS sequence"/>
</dbReference>
<dbReference type="InterPro" id="IPR020837">
    <property type="entry name" value="Fibrinogen_CS"/>
</dbReference>
<evidence type="ECO:0000256" key="3">
    <source>
        <dbReference type="ARBA" id="ARBA00023157"/>
    </source>
</evidence>
<organism evidence="7 8">
    <name type="scientific">Zoarces viviparus</name>
    <name type="common">Viviparous eelpout</name>
    <name type="synonym">Blennius viviparus</name>
    <dbReference type="NCBI Taxonomy" id="48416"/>
    <lineage>
        <taxon>Eukaryota</taxon>
        <taxon>Metazoa</taxon>
        <taxon>Chordata</taxon>
        <taxon>Craniata</taxon>
        <taxon>Vertebrata</taxon>
        <taxon>Euteleostomi</taxon>
        <taxon>Actinopterygii</taxon>
        <taxon>Neopterygii</taxon>
        <taxon>Teleostei</taxon>
        <taxon>Neoteleostei</taxon>
        <taxon>Acanthomorphata</taxon>
        <taxon>Eupercaria</taxon>
        <taxon>Perciformes</taxon>
        <taxon>Cottioidei</taxon>
        <taxon>Zoarcales</taxon>
        <taxon>Zoarcidae</taxon>
        <taxon>Zoarcinae</taxon>
        <taxon>Zoarces</taxon>
    </lineage>
</organism>
<keyword evidence="2" id="KW-0964">Secreted</keyword>
<comment type="caution">
    <text evidence="7">The sequence shown here is derived from an EMBL/GenBank/DDBJ whole genome shotgun (WGS) entry which is preliminary data.</text>
</comment>
<dbReference type="AlphaFoldDB" id="A0AAW1E4T6"/>
<feature type="compositionally biased region" description="Polar residues" evidence="5">
    <location>
        <begin position="7"/>
        <end position="40"/>
    </location>
</feature>
<dbReference type="GO" id="GO:0034116">
    <property type="term" value="P:positive regulation of heterotypic cell-cell adhesion"/>
    <property type="evidence" value="ECO:0007669"/>
    <property type="project" value="TreeGrafter"/>
</dbReference>
<evidence type="ECO:0000256" key="2">
    <source>
        <dbReference type="ARBA" id="ARBA00022525"/>
    </source>
</evidence>
<dbReference type="InterPro" id="IPR037579">
    <property type="entry name" value="FIB_ANG-like"/>
</dbReference>
<dbReference type="NCBIfam" id="NF040941">
    <property type="entry name" value="GGGWT_bact"/>
    <property type="match status" value="1"/>
</dbReference>
<keyword evidence="4" id="KW-0325">Glycoprotein</keyword>
<reference evidence="7 8" key="1">
    <citation type="journal article" date="2024" name="Genome Biol. Evol.">
        <title>Chromosome-level genome assembly of the viviparous eelpout Zoarces viviparus.</title>
        <authorList>
            <person name="Fuhrmann N."/>
            <person name="Brasseur M.V."/>
            <person name="Bakowski C.E."/>
            <person name="Podsiadlowski L."/>
            <person name="Prost S."/>
            <person name="Krehenwinkel H."/>
            <person name="Mayer C."/>
        </authorList>
    </citation>
    <scope>NUCLEOTIDE SEQUENCE [LARGE SCALE GENOMIC DNA]</scope>
    <source>
        <strain evidence="7">NO-MEL_2022_Ind0_liver</strain>
    </source>
</reference>
<dbReference type="Gene3D" id="3.90.215.10">
    <property type="entry name" value="Gamma Fibrinogen, chain A, domain 1"/>
    <property type="match status" value="1"/>
</dbReference>
<evidence type="ECO:0000259" key="6">
    <source>
        <dbReference type="PROSITE" id="PS51406"/>
    </source>
</evidence>
<keyword evidence="3" id="KW-1015">Disulfide bond</keyword>
<feature type="domain" description="Fibrinogen C-terminal" evidence="6">
    <location>
        <begin position="90"/>
        <end position="324"/>
    </location>
</feature>
<accession>A0AAW1E4T6</accession>
<comment type="subcellular location">
    <subcellularLocation>
        <location evidence="1">Secreted</location>
    </subcellularLocation>
</comment>
<dbReference type="GO" id="GO:0005577">
    <property type="term" value="C:fibrinogen complex"/>
    <property type="evidence" value="ECO:0007669"/>
    <property type="project" value="TreeGrafter"/>
</dbReference>
<dbReference type="GO" id="GO:0042730">
    <property type="term" value="P:fibrinolysis"/>
    <property type="evidence" value="ECO:0007669"/>
    <property type="project" value="TreeGrafter"/>
</dbReference>
<dbReference type="SMART" id="SM00186">
    <property type="entry name" value="FBG"/>
    <property type="match status" value="1"/>
</dbReference>
<proteinExistence type="predicted"/>
<dbReference type="GO" id="GO:0070527">
    <property type="term" value="P:platelet aggregation"/>
    <property type="evidence" value="ECO:0007669"/>
    <property type="project" value="TreeGrafter"/>
</dbReference>
<dbReference type="GO" id="GO:0005201">
    <property type="term" value="F:extracellular matrix structural constituent"/>
    <property type="evidence" value="ECO:0007669"/>
    <property type="project" value="TreeGrafter"/>
</dbReference>
<dbReference type="PANTHER" id="PTHR47221:SF5">
    <property type="entry name" value="FIBRINOGEN C-TERMINAL DOMAIN-CONTAINING PROTEIN"/>
    <property type="match status" value="1"/>
</dbReference>
<feature type="compositionally biased region" description="Basic and acidic residues" evidence="5">
    <location>
        <begin position="63"/>
        <end position="74"/>
    </location>
</feature>
<feature type="region of interest" description="Disordered" evidence="5">
    <location>
        <begin position="1"/>
        <end position="99"/>
    </location>
</feature>
<evidence type="ECO:0000313" key="8">
    <source>
        <dbReference type="Proteomes" id="UP001488805"/>
    </source>
</evidence>
<dbReference type="CDD" id="cd00087">
    <property type="entry name" value="FReD"/>
    <property type="match status" value="1"/>
</dbReference>
<evidence type="ECO:0000313" key="7">
    <source>
        <dbReference type="EMBL" id="KAK9516825.1"/>
    </source>
</evidence>
<dbReference type="InterPro" id="IPR014716">
    <property type="entry name" value="Fibrinogen_a/b/g_C_1"/>
</dbReference>
<evidence type="ECO:0000256" key="5">
    <source>
        <dbReference type="SAM" id="MobiDB-lite"/>
    </source>
</evidence>
<dbReference type="Pfam" id="PF00147">
    <property type="entry name" value="Fibrinogen_C"/>
    <property type="match status" value="1"/>
</dbReference>
<dbReference type="EMBL" id="JBCEZU010000575">
    <property type="protein sequence ID" value="KAK9516825.1"/>
    <property type="molecule type" value="Genomic_DNA"/>
</dbReference>
<sequence>MIPVPTPSAQTTSTISPNLRSTTPATSGPETPAAESSTPSARELRVKINQVDAFFNNSPNGRPPDRLPKDHPEDSQGGSRPDSKRSTLKPSKVTMPRDCSDHLLRGGTKSGVYLVTPDLRSRSFSVLCDMELDAGGWTLLQCRQDGSVSFNRTWAEYRSGFGELDGGEFWLGNNMIHLLTRDRDMVLRVELEDFGGVMEYAEYQQFRVASERMRYRLTVGTYSGTAGDSLRFSKSYDHNNRAFTTPDRDHDRYPSGNCGAYYSSGWWFDSCMAANLNGRYYVGSYKGVRDGIFWGTWHNISTEYYPTNERQSFKSVRMMIRPKSFAP</sequence>
<dbReference type="PROSITE" id="PS00514">
    <property type="entry name" value="FIBRINOGEN_C_1"/>
    <property type="match status" value="1"/>
</dbReference>
<evidence type="ECO:0000256" key="4">
    <source>
        <dbReference type="ARBA" id="ARBA00023180"/>
    </source>
</evidence>
<keyword evidence="8" id="KW-1185">Reference proteome</keyword>
<dbReference type="GO" id="GO:0030674">
    <property type="term" value="F:protein-macromolecule adaptor activity"/>
    <property type="evidence" value="ECO:0007669"/>
    <property type="project" value="TreeGrafter"/>
</dbReference>
<evidence type="ECO:0000256" key="1">
    <source>
        <dbReference type="ARBA" id="ARBA00004613"/>
    </source>
</evidence>